<evidence type="ECO:0000313" key="5">
    <source>
        <dbReference type="Proteomes" id="UP000811609"/>
    </source>
</evidence>
<proteinExistence type="predicted"/>
<accession>A0A8T1RIV6</accession>
<organism evidence="4 5">
    <name type="scientific">Carya illinoinensis</name>
    <name type="common">Pecan</name>
    <dbReference type="NCBI Taxonomy" id="32201"/>
    <lineage>
        <taxon>Eukaryota</taxon>
        <taxon>Viridiplantae</taxon>
        <taxon>Streptophyta</taxon>
        <taxon>Embryophyta</taxon>
        <taxon>Tracheophyta</taxon>
        <taxon>Spermatophyta</taxon>
        <taxon>Magnoliopsida</taxon>
        <taxon>eudicotyledons</taxon>
        <taxon>Gunneridae</taxon>
        <taxon>Pentapetalae</taxon>
        <taxon>rosids</taxon>
        <taxon>fabids</taxon>
        <taxon>Fagales</taxon>
        <taxon>Juglandaceae</taxon>
        <taxon>Carya</taxon>
    </lineage>
</organism>
<dbReference type="GO" id="GO:0047874">
    <property type="term" value="F:dolichyldiphosphatase activity"/>
    <property type="evidence" value="ECO:0007669"/>
    <property type="project" value="TreeGrafter"/>
</dbReference>
<name>A0A8T1RIV6_CARIL</name>
<dbReference type="GO" id="GO:0005789">
    <property type="term" value="C:endoplasmic reticulum membrane"/>
    <property type="evidence" value="ECO:0007669"/>
    <property type="project" value="TreeGrafter"/>
</dbReference>
<feature type="transmembrane region" description="Helical" evidence="2">
    <location>
        <begin position="196"/>
        <end position="214"/>
    </location>
</feature>
<dbReference type="PANTHER" id="PTHR11247">
    <property type="entry name" value="PALMITOYL-PROTEIN THIOESTERASE/DOLICHYLDIPHOSPHATASE 1"/>
    <property type="match status" value="1"/>
</dbReference>
<keyword evidence="2" id="KW-1133">Transmembrane helix</keyword>
<dbReference type="AlphaFoldDB" id="A0A8T1RIV6"/>
<reference evidence="4" key="1">
    <citation type="submission" date="2020-12" db="EMBL/GenBank/DDBJ databases">
        <title>WGS assembly of Carya illinoinensis cv. Pawnee.</title>
        <authorList>
            <person name="Platts A."/>
            <person name="Shu S."/>
            <person name="Wright S."/>
            <person name="Barry K."/>
            <person name="Edger P."/>
            <person name="Pires J.C."/>
            <person name="Schmutz J."/>
        </authorList>
    </citation>
    <scope>NUCLEOTIDE SEQUENCE</scope>
    <source>
        <tissue evidence="4">Leaf</tissue>
    </source>
</reference>
<dbReference type="InterPro" id="IPR000326">
    <property type="entry name" value="PAP2/HPO"/>
</dbReference>
<evidence type="ECO:0000256" key="1">
    <source>
        <dbReference type="ARBA" id="ARBA00022801"/>
    </source>
</evidence>
<evidence type="ECO:0000259" key="3">
    <source>
        <dbReference type="SMART" id="SM00014"/>
    </source>
</evidence>
<dbReference type="Proteomes" id="UP000811609">
    <property type="component" value="Chromosome 1"/>
</dbReference>
<dbReference type="GO" id="GO:0006487">
    <property type="term" value="P:protein N-linked glycosylation"/>
    <property type="evidence" value="ECO:0007669"/>
    <property type="project" value="TreeGrafter"/>
</dbReference>
<dbReference type="Pfam" id="PF01569">
    <property type="entry name" value="PAP2"/>
    <property type="match status" value="1"/>
</dbReference>
<keyword evidence="2" id="KW-0812">Transmembrane</keyword>
<protein>
    <recommendedName>
        <fullName evidence="3">Phosphatidic acid phosphatase type 2/haloperoxidase domain-containing protein</fullName>
    </recommendedName>
</protein>
<evidence type="ECO:0000256" key="2">
    <source>
        <dbReference type="SAM" id="Phobius"/>
    </source>
</evidence>
<dbReference type="EMBL" id="CM031809">
    <property type="protein sequence ID" value="KAG6666625.1"/>
    <property type="molecule type" value="Genomic_DNA"/>
</dbReference>
<keyword evidence="2" id="KW-0472">Membrane</keyword>
<feature type="transmembrane region" description="Helical" evidence="2">
    <location>
        <begin position="166"/>
        <end position="184"/>
    </location>
</feature>
<keyword evidence="1" id="KW-0378">Hydrolase</keyword>
<comment type="caution">
    <text evidence="4">The sequence shown here is derived from an EMBL/GenBank/DDBJ whole genome shotgun (WGS) entry which is preliminary data.</text>
</comment>
<dbReference type="SMART" id="SM00014">
    <property type="entry name" value="acidPPc"/>
    <property type="match status" value="1"/>
</dbReference>
<keyword evidence="5" id="KW-1185">Reference proteome</keyword>
<feature type="transmembrane region" description="Helical" evidence="2">
    <location>
        <begin position="226"/>
        <end position="250"/>
    </location>
</feature>
<dbReference type="PANTHER" id="PTHR11247:SF40">
    <property type="entry name" value="LIPID PHOSPHATE PHOSPHATASE EPSILON 1, CHLOROPLASTIC"/>
    <property type="match status" value="1"/>
</dbReference>
<evidence type="ECO:0000313" key="4">
    <source>
        <dbReference type="EMBL" id="KAG6666625.1"/>
    </source>
</evidence>
<feature type="domain" description="Phosphatidic acid phosphatase type 2/haloperoxidase" evidence="3">
    <location>
        <begin position="102"/>
        <end position="211"/>
    </location>
</feature>
<sequence>MSVYSYQNRRLVVGFFLSKGVCDRNKIKGLNTMAELIKVSDFNGGDSDEGIRVQKEALVNGPSKFLREFMADGLEATLNRMSKWLVAALFGGIILWRHDSEVLWASMGSLLNCILSIVLKRILNQERPVSTLRSDPGMPSSHAQYIFFTVMFTNLSIMEWLGTNIFTVTIGGLALAFGSYLSWLRVSQQFHTVSQVVVGAVLGSIFCILWSWSWNAYVLKAFISTLWVRIVVVLGAAGFAWIFLYMWFVFRLGMRRNSLDKLMKTKLRSILVKIPRKSLLSSLNIRWT</sequence>
<gene>
    <name evidence="4" type="ORF">CIPAW_01G044800</name>
</gene>
<dbReference type="GO" id="GO:0008610">
    <property type="term" value="P:lipid biosynthetic process"/>
    <property type="evidence" value="ECO:0007669"/>
    <property type="project" value="TreeGrafter"/>
</dbReference>